<dbReference type="InterPro" id="IPR016181">
    <property type="entry name" value="Acyl_CoA_acyltransferase"/>
</dbReference>
<keyword evidence="3" id="KW-1185">Reference proteome</keyword>
<protein>
    <recommendedName>
        <fullName evidence="1">N-acetyltransferase domain-containing protein</fullName>
    </recommendedName>
</protein>
<proteinExistence type="predicted"/>
<feature type="domain" description="N-acetyltransferase" evidence="1">
    <location>
        <begin position="545"/>
        <end position="691"/>
    </location>
</feature>
<dbReference type="InterPro" id="IPR000182">
    <property type="entry name" value="GNAT_dom"/>
</dbReference>
<evidence type="ECO:0000313" key="3">
    <source>
        <dbReference type="Proteomes" id="UP000062317"/>
    </source>
</evidence>
<dbReference type="Pfam" id="PF19786">
    <property type="entry name" value="DUF6270"/>
    <property type="match status" value="1"/>
</dbReference>
<dbReference type="PROSITE" id="PS51186">
    <property type="entry name" value="GNAT"/>
    <property type="match status" value="1"/>
</dbReference>
<evidence type="ECO:0000313" key="2">
    <source>
        <dbReference type="EMBL" id="KVV47671.1"/>
    </source>
</evidence>
<organism evidence="2 3">
    <name type="scientific">Burkholderia territorii</name>
    <dbReference type="NCBI Taxonomy" id="1503055"/>
    <lineage>
        <taxon>Bacteria</taxon>
        <taxon>Pseudomonadati</taxon>
        <taxon>Pseudomonadota</taxon>
        <taxon>Betaproteobacteria</taxon>
        <taxon>Burkholderiales</taxon>
        <taxon>Burkholderiaceae</taxon>
        <taxon>Burkholderia</taxon>
        <taxon>Burkholderia cepacia complex</taxon>
    </lineage>
</organism>
<comment type="caution">
    <text evidence="2">The sequence shown here is derived from an EMBL/GenBank/DDBJ whole genome shotgun (WGS) entry which is preliminary data.</text>
</comment>
<dbReference type="Proteomes" id="UP000062317">
    <property type="component" value="Unassembled WGS sequence"/>
</dbReference>
<dbReference type="GO" id="GO:0016747">
    <property type="term" value="F:acyltransferase activity, transferring groups other than amino-acyl groups"/>
    <property type="evidence" value="ECO:0007669"/>
    <property type="project" value="InterPro"/>
</dbReference>
<sequence length="840" mass="94018">MARSKPKLLIHGSCVSRDAFTDRFPQAERYELAGYLARSSLGTAFSSGVVENVDFDSIASPFQRRMVQSDVEHGLTAVLDGGQFDFLLIDLIDERFNVFVDEHGACCTVSGELLSSGFDAGRRRGTVIKPFTDAFFERWEAGWRQLVAKLSAQGRLGRLIVNEVYWSSACSDGTDFSPAYSHDDIAQANAFLSRQYARMREDLDDAQFLHFDSALLVGAVDHQWGKSPFHYVAGYYTHLLECLDRCVARTGAPAAETSDKQESSVGFVSYVRDKLRLAGSRFRHDESTPVTAWHGDRVTLQKSMQGLEVSVRATAAARIRLSATVNGDLSGNRNLLLVVAGENLVDADMHAMGYMKSWVGYFRYLKSDMREERLTTDIAVDARIKSLKILTWNFDGPVVLSDVGFGSAGAVLESPALTAKRKDGSQSVKITREPALRANLLLKRHRCGPECIVHCDKWFSSMDAYASRHDVERFGREPVFVEAEGGELMPASLQKARPAFLTIPDSIEAYLRSIGDKSRNMIQKANRLGYRFHEGSRAGFDQDIYEIRTSDPMRQGRPIPEYYYSNPPVYVLNPSASGCEYHTERFFGIVHEGRLVSYITLFMFGEFAQINHILCHKEHVKNGVMNLNVFHVVKELIEKYSWVRSINYLYVVDDGMGINLFKRSVGFRSQRFIAYDSTLDAIAYNEAEQQDERGSDATQAAARESQKPRVKLKKWNFVREAVRRESLAAKLDSLLGRPWVDLTYPADGDFARFCSVGLAESTDAHPVGACFLVPFPSRAVEDSHPDVAQYLAKRFKGNPIPDDGFSVGFRGGNLRALAYFSIEEDAARLLDGVLLLEKVA</sequence>
<dbReference type="SUPFAM" id="SSF55729">
    <property type="entry name" value="Acyl-CoA N-acyltransferases (Nat)"/>
    <property type="match status" value="1"/>
</dbReference>
<accession>A0A106DIK0</accession>
<dbReference type="EMBL" id="LPEQ01000072">
    <property type="protein sequence ID" value="KVV47671.1"/>
    <property type="molecule type" value="Genomic_DNA"/>
</dbReference>
<dbReference type="AlphaFoldDB" id="A0A106DIK0"/>
<dbReference type="InterPro" id="IPR046237">
    <property type="entry name" value="DUF6270"/>
</dbReference>
<evidence type="ECO:0000259" key="1">
    <source>
        <dbReference type="PROSITE" id="PS51186"/>
    </source>
</evidence>
<gene>
    <name evidence="2" type="ORF">WT27_05340</name>
</gene>
<name>A0A106DIK0_9BURK</name>
<reference evidence="2 3" key="1">
    <citation type="submission" date="2015-11" db="EMBL/GenBank/DDBJ databases">
        <title>Expanding the genomic diversity of Burkholderia species for the development of highly accurate diagnostics.</title>
        <authorList>
            <person name="Sahl J."/>
            <person name="Keim P."/>
            <person name="Wagner D."/>
        </authorList>
    </citation>
    <scope>NUCLEOTIDE SEQUENCE [LARGE SCALE GENOMIC DNA]</scope>
    <source>
        <strain evidence="2 3">MSMB1301WGS</strain>
    </source>
</reference>